<organism evidence="2 3">
    <name type="scientific">Pedobacter metabolipauper</name>
    <dbReference type="NCBI Taxonomy" id="425513"/>
    <lineage>
        <taxon>Bacteria</taxon>
        <taxon>Pseudomonadati</taxon>
        <taxon>Bacteroidota</taxon>
        <taxon>Sphingobacteriia</taxon>
        <taxon>Sphingobacteriales</taxon>
        <taxon>Sphingobacteriaceae</taxon>
        <taxon>Pedobacter</taxon>
    </lineage>
</organism>
<keyword evidence="3" id="KW-1185">Reference proteome</keyword>
<gene>
    <name evidence="2" type="ORF">ATK78_0106</name>
</gene>
<dbReference type="OrthoDB" id="798611at2"/>
<feature type="transmembrane region" description="Helical" evidence="1">
    <location>
        <begin position="167"/>
        <end position="188"/>
    </location>
</feature>
<evidence type="ECO:0000256" key="1">
    <source>
        <dbReference type="SAM" id="Phobius"/>
    </source>
</evidence>
<feature type="transmembrane region" description="Helical" evidence="1">
    <location>
        <begin position="48"/>
        <end position="66"/>
    </location>
</feature>
<name>A0A4R6SWW7_9SPHI</name>
<keyword evidence="1" id="KW-0472">Membrane</keyword>
<dbReference type="AlphaFoldDB" id="A0A4R6SWW7"/>
<dbReference type="Proteomes" id="UP000295620">
    <property type="component" value="Unassembled WGS sequence"/>
</dbReference>
<comment type="caution">
    <text evidence="2">The sequence shown here is derived from an EMBL/GenBank/DDBJ whole genome shotgun (WGS) entry which is preliminary data.</text>
</comment>
<feature type="transmembrane region" description="Helical" evidence="1">
    <location>
        <begin position="72"/>
        <end position="93"/>
    </location>
</feature>
<keyword evidence="1" id="KW-0812">Transmembrane</keyword>
<protein>
    <submittedName>
        <fullName evidence="2">Uncharacterized protein</fullName>
    </submittedName>
</protein>
<sequence>MELDELKTMWLSNDAKLDKSLKLDEQGISLIQTQKAVSKLAPLYRQRVIESIFNFVVVVALTGFLLKNIYQFSYAVSAVVLLAFYITTLINALKQITLIKRMDFNNDVATIQSSLVMLQTHILTYARLGVLFVPAFLAYPTIFTKVIKDFNIKIFGDFNILARSNGNWWTVQIIAFMVLIPLGIWFYNEVSFKNMHKKWVKNFIRRSAGIRVTKALEFLKELQDLKYNSN</sequence>
<proteinExistence type="predicted"/>
<keyword evidence="1" id="KW-1133">Transmembrane helix</keyword>
<reference evidence="2 3" key="1">
    <citation type="submission" date="2019-03" db="EMBL/GenBank/DDBJ databases">
        <title>Genomic Encyclopedia of Archaeal and Bacterial Type Strains, Phase II (KMG-II): from individual species to whole genera.</title>
        <authorList>
            <person name="Goeker M."/>
        </authorList>
    </citation>
    <scope>NUCLEOTIDE SEQUENCE [LARGE SCALE GENOMIC DNA]</scope>
    <source>
        <strain evidence="2 3">DSM 19035</strain>
    </source>
</reference>
<dbReference type="RefSeq" id="WP_133574114.1">
    <property type="nucleotide sequence ID" value="NZ_SNYC01000003.1"/>
</dbReference>
<accession>A0A4R6SWW7</accession>
<dbReference type="EMBL" id="SNYC01000003">
    <property type="protein sequence ID" value="TDQ10994.1"/>
    <property type="molecule type" value="Genomic_DNA"/>
</dbReference>
<feature type="transmembrane region" description="Helical" evidence="1">
    <location>
        <begin position="125"/>
        <end position="147"/>
    </location>
</feature>
<evidence type="ECO:0000313" key="2">
    <source>
        <dbReference type="EMBL" id="TDQ10994.1"/>
    </source>
</evidence>
<evidence type="ECO:0000313" key="3">
    <source>
        <dbReference type="Proteomes" id="UP000295620"/>
    </source>
</evidence>